<dbReference type="Gene3D" id="1.10.238.10">
    <property type="entry name" value="EF-hand"/>
    <property type="match status" value="2"/>
</dbReference>
<dbReference type="PROSITE" id="PS00107">
    <property type="entry name" value="PROTEIN_KINASE_ATP"/>
    <property type="match status" value="1"/>
</dbReference>
<evidence type="ECO:0008006" key="14">
    <source>
        <dbReference type="Google" id="ProtNLM"/>
    </source>
</evidence>
<dbReference type="InterPro" id="IPR017441">
    <property type="entry name" value="Protein_kinase_ATP_BS"/>
</dbReference>
<dbReference type="Pfam" id="PF00069">
    <property type="entry name" value="Pkinase"/>
    <property type="match status" value="1"/>
</dbReference>
<dbReference type="InterPro" id="IPR011992">
    <property type="entry name" value="EF-hand-dom_pair"/>
</dbReference>
<gene>
    <name evidence="12" type="ORF">CCMP2556_LOCUS44979</name>
</gene>
<feature type="domain" description="EF-hand" evidence="11">
    <location>
        <begin position="1151"/>
        <end position="1182"/>
    </location>
</feature>
<dbReference type="Gene3D" id="3.30.200.20">
    <property type="entry name" value="Phosphorylase Kinase, domain 1"/>
    <property type="match status" value="1"/>
</dbReference>
<comment type="similarity">
    <text evidence="7">Belongs to the protein kinase superfamily. Ser/Thr protein kinase family. CDPK subfamily.</text>
</comment>
<evidence type="ECO:0000256" key="6">
    <source>
        <dbReference type="ARBA" id="ARBA00022840"/>
    </source>
</evidence>
<dbReference type="InterPro" id="IPR050205">
    <property type="entry name" value="CDPK_Ser/Thr_kinases"/>
</dbReference>
<evidence type="ECO:0000256" key="2">
    <source>
        <dbReference type="ARBA" id="ARBA00022527"/>
    </source>
</evidence>
<protein>
    <recommendedName>
        <fullName evidence="14">Non-specific serine/threonine protein kinase</fullName>
    </recommendedName>
</protein>
<dbReference type="Gene3D" id="1.10.510.10">
    <property type="entry name" value="Transferase(Phosphotransferase) domain 1"/>
    <property type="match status" value="1"/>
</dbReference>
<evidence type="ECO:0000313" key="13">
    <source>
        <dbReference type="Proteomes" id="UP001642484"/>
    </source>
</evidence>
<keyword evidence="6 8" id="KW-0067">ATP-binding</keyword>
<dbReference type="Proteomes" id="UP001642484">
    <property type="component" value="Unassembled WGS sequence"/>
</dbReference>
<proteinExistence type="inferred from homology"/>
<keyword evidence="5" id="KW-0418">Kinase</keyword>
<dbReference type="PROSITE" id="PS50011">
    <property type="entry name" value="PROTEIN_KINASE_DOM"/>
    <property type="match status" value="1"/>
</dbReference>
<dbReference type="PROSITE" id="PS50222">
    <property type="entry name" value="EF_HAND_2"/>
    <property type="match status" value="1"/>
</dbReference>
<dbReference type="Pfam" id="PF25789">
    <property type="entry name" value="TPR_NAA35"/>
    <property type="match status" value="1"/>
</dbReference>
<evidence type="ECO:0000256" key="1">
    <source>
        <dbReference type="ARBA" id="ARBA00001946"/>
    </source>
</evidence>
<sequence>MDTGYKSSEDMTMEKAEALGLVSAEMEPELMVGLMDRLLMYYLLWLDGHTIVQTCYSCLYLQDPPRLLKPLPALGSFVDALLISCQVARDAVNSDFMPTMFNVDFQLCVFSSLEKLKTEKERQENAAVALRLDFISKYMSALVLVAKPKASTLPTAKGLLAKCRQLLEKIKASDPALEAMTSEPVRRVDWKVDGFMDIRGCRFDGSINRKLLVPGPPRQVEPIEDPKKVFSLWTEHLEELSLCCSLLSQPLEELVKGSMKGTANILSRSVAQLVVQDGARGTSLFELVLLLRRSVAAQANQHCKKQTEPYLQRCETLVLQLLKITHLNSTRRFRRLAHIFVDFNELQHEAWRLDETLKSTFGANLRYQRPSWGFIMDQALQVMIQKLLLGFQLDIYEEAELHMIYWYVDYLLGLRFGQLGWWTDHVRRNDAPLSELVRRHFGRPNKGQKPRVSPLKLLLIDAMQSMVRGLFRSPGDRTNARTTKGPKAVGAERSRRSRVDRRTWRMAVYYEGLDMAEKPLLAVQTGLCQRFILRFRSLEMMFRLPHLPSFYDFQQSAMLASEAQERRNVLMAAQSRSSGLPEWARKGDGPRMTFRKQAVPPVETLPDWAKPETKDVDKKSGKAVESEFEYTPSEPIAELVESGIFKNFKKKAEPPEREWELVDQASQLLERAQTALKEGERGEEELPKALRRVVVANQLGITQLLRAFKRYVPGPKTGGFARGSFIAWRRHERVRDEEGNRLLRTDSIRELYDFAEVVGEGGFGTVLRARHRRTGEVVAIKSIAKSQLKDEEALQLEVAFLKMSDHPNTVRYYETFEDAHDIHLVMEMCSGGSLAQYIQNAHEDFGPGVSEDELARITLQMLQGIAYCHAHSVAHRDIKPQNLLFSCGAPKTGSAIPISCSGHGDAPLKLVDFGIAGVLRNDRPEKRLLTKCAGTVGYMAPEVFGSRPYDGRSADLFSIGAVMHHMIVGVPPSWKSATNTYEFPGKVRYMQLSEDCQSLMEHLLHEEPEMRPTAAEALQHPWFDRGGFHNPRHGPVESMADLLERCFRRMHDFCQRTQLQKTIMYSMVAFAGLHNHHMEELRTAFLVADRGKSAGVSCFEFVELGRKYSRFTSKELRKMFAAANVSRNGKLSYCEWLAAGAPADWYSQQCHAERAFDTLDVQRNGYIRAEDLCQLLPKVLDQDEIEREILCSFPDEDGRLCFKDFVKCTG</sequence>
<reference evidence="12 13" key="1">
    <citation type="submission" date="2024-02" db="EMBL/GenBank/DDBJ databases">
        <authorList>
            <person name="Chen Y."/>
            <person name="Shah S."/>
            <person name="Dougan E. K."/>
            <person name="Thang M."/>
            <person name="Chan C."/>
        </authorList>
    </citation>
    <scope>NUCLEOTIDE SEQUENCE [LARGE SCALE GENOMIC DNA]</scope>
</reference>
<dbReference type="Pfam" id="PF04112">
    <property type="entry name" value="Mak10"/>
    <property type="match status" value="1"/>
</dbReference>
<dbReference type="InterPro" id="IPR057983">
    <property type="entry name" value="NAA35-like_N"/>
</dbReference>
<comment type="cofactor">
    <cofactor evidence="1">
        <name>Mg(2+)</name>
        <dbReference type="ChEBI" id="CHEBI:18420"/>
    </cofactor>
</comment>
<dbReference type="InterPro" id="IPR011009">
    <property type="entry name" value="Kinase-like_dom_sf"/>
</dbReference>
<evidence type="ECO:0000256" key="7">
    <source>
        <dbReference type="ARBA" id="ARBA00024334"/>
    </source>
</evidence>
<dbReference type="InterPro" id="IPR002048">
    <property type="entry name" value="EF_hand_dom"/>
</dbReference>
<dbReference type="SUPFAM" id="SSF47473">
    <property type="entry name" value="EF-hand"/>
    <property type="match status" value="1"/>
</dbReference>
<evidence type="ECO:0000313" key="12">
    <source>
        <dbReference type="EMBL" id="CAK9094279.1"/>
    </source>
</evidence>
<dbReference type="EMBL" id="CAXAMN010025317">
    <property type="protein sequence ID" value="CAK9094279.1"/>
    <property type="molecule type" value="Genomic_DNA"/>
</dbReference>
<dbReference type="SUPFAM" id="SSF56112">
    <property type="entry name" value="Protein kinase-like (PK-like)"/>
    <property type="match status" value="1"/>
</dbReference>
<dbReference type="InterPro" id="IPR000719">
    <property type="entry name" value="Prot_kinase_dom"/>
</dbReference>
<keyword evidence="13" id="KW-1185">Reference proteome</keyword>
<evidence type="ECO:0000259" key="11">
    <source>
        <dbReference type="PROSITE" id="PS50222"/>
    </source>
</evidence>
<evidence type="ECO:0000259" key="10">
    <source>
        <dbReference type="PROSITE" id="PS50011"/>
    </source>
</evidence>
<dbReference type="InterPro" id="IPR057982">
    <property type="entry name" value="TPR_NAA35"/>
</dbReference>
<evidence type="ECO:0000256" key="8">
    <source>
        <dbReference type="PROSITE-ProRule" id="PRU10141"/>
    </source>
</evidence>
<keyword evidence="2" id="KW-0723">Serine/threonine-protein kinase</keyword>
<dbReference type="InterPro" id="IPR008271">
    <property type="entry name" value="Ser/Thr_kinase_AS"/>
</dbReference>
<accession>A0ABP0R239</accession>
<evidence type="ECO:0000256" key="4">
    <source>
        <dbReference type="ARBA" id="ARBA00022741"/>
    </source>
</evidence>
<evidence type="ECO:0000256" key="5">
    <source>
        <dbReference type="ARBA" id="ARBA00022777"/>
    </source>
</evidence>
<dbReference type="PROSITE" id="PS00108">
    <property type="entry name" value="PROTEIN_KINASE_ST"/>
    <property type="match status" value="1"/>
</dbReference>
<feature type="region of interest" description="Disordered" evidence="9">
    <location>
        <begin position="474"/>
        <end position="495"/>
    </location>
</feature>
<evidence type="ECO:0000256" key="3">
    <source>
        <dbReference type="ARBA" id="ARBA00022679"/>
    </source>
</evidence>
<keyword evidence="3" id="KW-0808">Transferase</keyword>
<evidence type="ECO:0000256" key="9">
    <source>
        <dbReference type="SAM" id="MobiDB-lite"/>
    </source>
</evidence>
<dbReference type="PANTHER" id="PTHR24349">
    <property type="entry name" value="SERINE/THREONINE-PROTEIN KINASE"/>
    <property type="match status" value="1"/>
</dbReference>
<comment type="caution">
    <text evidence="12">The sequence shown here is derived from an EMBL/GenBank/DDBJ whole genome shotgun (WGS) entry which is preliminary data.</text>
</comment>
<organism evidence="12 13">
    <name type="scientific">Durusdinium trenchii</name>
    <dbReference type="NCBI Taxonomy" id="1381693"/>
    <lineage>
        <taxon>Eukaryota</taxon>
        <taxon>Sar</taxon>
        <taxon>Alveolata</taxon>
        <taxon>Dinophyceae</taxon>
        <taxon>Suessiales</taxon>
        <taxon>Symbiodiniaceae</taxon>
        <taxon>Durusdinium</taxon>
    </lineage>
</organism>
<feature type="binding site" evidence="8">
    <location>
        <position position="785"/>
    </location>
    <ligand>
        <name>ATP</name>
        <dbReference type="ChEBI" id="CHEBI:30616"/>
    </ligand>
</feature>
<feature type="domain" description="Protein kinase" evidence="10">
    <location>
        <begin position="752"/>
        <end position="1023"/>
    </location>
</feature>
<name>A0ABP0R239_9DINO</name>
<dbReference type="SMART" id="SM00220">
    <property type="entry name" value="S_TKc"/>
    <property type="match status" value="1"/>
</dbReference>
<keyword evidence="4 8" id="KW-0547">Nucleotide-binding</keyword>